<keyword evidence="1" id="KW-0808">Transferase</keyword>
<evidence type="ECO:0000256" key="1">
    <source>
        <dbReference type="ARBA" id="ARBA00022679"/>
    </source>
</evidence>
<dbReference type="InterPro" id="IPR016181">
    <property type="entry name" value="Acyl_CoA_acyltransferase"/>
</dbReference>
<dbReference type="Pfam" id="PF13420">
    <property type="entry name" value="Acetyltransf_4"/>
    <property type="match status" value="1"/>
</dbReference>
<protein>
    <submittedName>
        <fullName evidence="4">N-acetyltransferase</fullName>
    </submittedName>
</protein>
<keyword evidence="2" id="KW-0012">Acyltransferase</keyword>
<gene>
    <name evidence="4" type="ORF">KB874_14025</name>
</gene>
<comment type="caution">
    <text evidence="4">The sequence shown here is derived from an EMBL/GenBank/DDBJ whole genome shotgun (WGS) entry which is preliminary data.</text>
</comment>
<dbReference type="Gene3D" id="3.40.630.30">
    <property type="match status" value="1"/>
</dbReference>
<evidence type="ECO:0000256" key="2">
    <source>
        <dbReference type="ARBA" id="ARBA00023315"/>
    </source>
</evidence>
<reference evidence="4" key="1">
    <citation type="submission" date="2021-04" db="EMBL/GenBank/DDBJ databases">
        <authorList>
            <person name="Yoon J."/>
        </authorList>
    </citation>
    <scope>NUCLEOTIDE SEQUENCE</scope>
    <source>
        <strain evidence="4">KMU-90</strain>
    </source>
</reference>
<dbReference type="AlphaFoldDB" id="A0A8J8B954"/>
<organism evidence="4 5">
    <name type="scientific">Thetidibacter halocola</name>
    <dbReference type="NCBI Taxonomy" id="2827239"/>
    <lineage>
        <taxon>Bacteria</taxon>
        <taxon>Pseudomonadati</taxon>
        <taxon>Pseudomonadota</taxon>
        <taxon>Alphaproteobacteria</taxon>
        <taxon>Rhodobacterales</taxon>
        <taxon>Roseobacteraceae</taxon>
        <taxon>Thetidibacter</taxon>
    </lineage>
</organism>
<dbReference type="CDD" id="cd04301">
    <property type="entry name" value="NAT_SF"/>
    <property type="match status" value="1"/>
</dbReference>
<proteinExistence type="predicted"/>
<evidence type="ECO:0000313" key="4">
    <source>
        <dbReference type="EMBL" id="MBS0125205.1"/>
    </source>
</evidence>
<sequence>MAAVIVRSARASDAAAIMALWNEVIDNTAITFTTAHKTCESISADIAARGACFQVAEADGFLGFATCFPFRSGPGYRFTMEHSVMLVPDARGHGVGRALMTALEAAARGQGAHSLFAGVSGENPEGVAFHARIGFAEVARLPEVGHKFGRWMDLVLMQKFL</sequence>
<dbReference type="PROSITE" id="PS51186">
    <property type="entry name" value="GNAT"/>
    <property type="match status" value="1"/>
</dbReference>
<keyword evidence="5" id="KW-1185">Reference proteome</keyword>
<dbReference type="GO" id="GO:0016747">
    <property type="term" value="F:acyltransferase activity, transferring groups other than amino-acyl groups"/>
    <property type="evidence" value="ECO:0007669"/>
    <property type="project" value="InterPro"/>
</dbReference>
<dbReference type="PANTHER" id="PTHR43072:SF23">
    <property type="entry name" value="UPF0039 PROTEIN C11D3.02C"/>
    <property type="match status" value="1"/>
</dbReference>
<dbReference type="Proteomes" id="UP000681356">
    <property type="component" value="Unassembled WGS sequence"/>
</dbReference>
<accession>A0A8J8B954</accession>
<name>A0A8J8B954_9RHOB</name>
<evidence type="ECO:0000259" key="3">
    <source>
        <dbReference type="PROSITE" id="PS51186"/>
    </source>
</evidence>
<dbReference type="SUPFAM" id="SSF55729">
    <property type="entry name" value="Acyl-CoA N-acyltransferases (Nat)"/>
    <property type="match status" value="1"/>
</dbReference>
<feature type="domain" description="N-acetyltransferase" evidence="3">
    <location>
        <begin position="4"/>
        <end position="161"/>
    </location>
</feature>
<dbReference type="EMBL" id="JAGTUU010000005">
    <property type="protein sequence ID" value="MBS0125205.1"/>
    <property type="molecule type" value="Genomic_DNA"/>
</dbReference>
<evidence type="ECO:0000313" key="5">
    <source>
        <dbReference type="Proteomes" id="UP000681356"/>
    </source>
</evidence>
<dbReference type="InterPro" id="IPR000182">
    <property type="entry name" value="GNAT_dom"/>
</dbReference>
<dbReference type="PANTHER" id="PTHR43072">
    <property type="entry name" value="N-ACETYLTRANSFERASE"/>
    <property type="match status" value="1"/>
</dbReference>